<reference evidence="1" key="1">
    <citation type="submission" date="2022-09" db="EMBL/GenBank/DDBJ databases">
        <title>Aureispira anguillicida sp. nov., isolated from Leptocephalus of Japanese eel Anguilla japonica.</title>
        <authorList>
            <person name="Yuasa K."/>
            <person name="Mekata T."/>
            <person name="Ikunari K."/>
        </authorList>
    </citation>
    <scope>NUCLEOTIDE SEQUENCE</scope>
    <source>
        <strain evidence="1">EL160426</strain>
    </source>
</reference>
<dbReference type="EMBL" id="AP026867">
    <property type="protein sequence ID" value="BDS12101.1"/>
    <property type="molecule type" value="Genomic_DNA"/>
</dbReference>
<dbReference type="KEGG" id="aup:AsAng_0028160"/>
<keyword evidence="2" id="KW-1185">Reference proteome</keyword>
<organism evidence="1 2">
    <name type="scientific">Aureispira anguillae</name>
    <dbReference type="NCBI Taxonomy" id="2864201"/>
    <lineage>
        <taxon>Bacteria</taxon>
        <taxon>Pseudomonadati</taxon>
        <taxon>Bacteroidota</taxon>
        <taxon>Saprospiria</taxon>
        <taxon>Saprospirales</taxon>
        <taxon>Saprospiraceae</taxon>
        <taxon>Aureispira</taxon>
    </lineage>
</organism>
<proteinExistence type="predicted"/>
<evidence type="ECO:0000313" key="2">
    <source>
        <dbReference type="Proteomes" id="UP001060919"/>
    </source>
</evidence>
<accession>A0A916DUB1</accession>
<dbReference type="Proteomes" id="UP001060919">
    <property type="component" value="Chromosome"/>
</dbReference>
<name>A0A916DUB1_9BACT</name>
<gene>
    <name evidence="1" type="ORF">AsAng_0028160</name>
</gene>
<sequence length="47" mass="5510">MFYIFHSFLEKQIALLGKGGESFQKNLLVVLTYIDKEAQYLDCRPNK</sequence>
<dbReference type="AlphaFoldDB" id="A0A916DUB1"/>
<evidence type="ECO:0000313" key="1">
    <source>
        <dbReference type="EMBL" id="BDS12101.1"/>
    </source>
</evidence>
<protein>
    <submittedName>
        <fullName evidence="1">Uncharacterized protein</fullName>
    </submittedName>
</protein>